<dbReference type="PROSITE" id="PS51886">
    <property type="entry name" value="TLDC"/>
    <property type="match status" value="1"/>
</dbReference>
<dbReference type="InParanoid" id="A0A0G4GXS3"/>
<proteinExistence type="predicted"/>
<dbReference type="OrthoDB" id="309150at2759"/>
<evidence type="ECO:0000256" key="1">
    <source>
        <dbReference type="SAM" id="MobiDB-lite"/>
    </source>
</evidence>
<dbReference type="AlphaFoldDB" id="A0A0G4GXS3"/>
<dbReference type="VEuPathDB" id="CryptoDB:Vbra_19015"/>
<evidence type="ECO:0000313" key="4">
    <source>
        <dbReference type="Proteomes" id="UP000041254"/>
    </source>
</evidence>
<dbReference type="Proteomes" id="UP000041254">
    <property type="component" value="Unassembled WGS sequence"/>
</dbReference>
<name>A0A0G4GXS3_VITBC</name>
<dbReference type="STRING" id="1169540.A0A0G4GXS3"/>
<sequence>MALPYARRRLHELRAKPSDEDEPLGPPGIAPGRKVYEERDDWVTKAVKFVFGSKALQDPEPLGFKRSGKEAFPEYYGVNLAEWADLLPEDQGNKDLTLIRPLLKQTRLEQRPMQLIYDASRHGWSCRSFHQRVDRKGPCVVLARTRGGSICGGYNAAGWVGVGELRGAASAFLFTWPDGDTSKRPLKLPKVGGAGVAICDFPDKGVSFGMDGFVVPLSSREPNGPQISYSKLGPYYSRRKDGFPSLFSGVEKRQAELVELKVYAGIYKPGEAIPDSKVKLLQLN</sequence>
<feature type="domain" description="TLDc" evidence="2">
    <location>
        <begin position="85"/>
        <end position="284"/>
    </location>
</feature>
<dbReference type="Pfam" id="PF07534">
    <property type="entry name" value="TLD"/>
    <property type="match status" value="1"/>
</dbReference>
<dbReference type="InterPro" id="IPR006571">
    <property type="entry name" value="TLDc_dom"/>
</dbReference>
<accession>A0A0G4GXS3</accession>
<dbReference type="EMBL" id="CDMY01000869">
    <property type="protein sequence ID" value="CEM35929.1"/>
    <property type="molecule type" value="Genomic_DNA"/>
</dbReference>
<reference evidence="3 4" key="1">
    <citation type="submission" date="2014-11" db="EMBL/GenBank/DDBJ databases">
        <authorList>
            <person name="Zhu J."/>
            <person name="Qi W."/>
            <person name="Song R."/>
        </authorList>
    </citation>
    <scope>NUCLEOTIDE SEQUENCE [LARGE SCALE GENOMIC DNA]</scope>
</reference>
<feature type="region of interest" description="Disordered" evidence="1">
    <location>
        <begin position="11"/>
        <end position="31"/>
    </location>
</feature>
<evidence type="ECO:0000313" key="3">
    <source>
        <dbReference type="EMBL" id="CEM35929.1"/>
    </source>
</evidence>
<dbReference type="PhylomeDB" id="A0A0G4GXS3"/>
<gene>
    <name evidence="3" type="ORF">Vbra_19015</name>
</gene>
<keyword evidence="4" id="KW-1185">Reference proteome</keyword>
<evidence type="ECO:0000259" key="2">
    <source>
        <dbReference type="PROSITE" id="PS51886"/>
    </source>
</evidence>
<protein>
    <recommendedName>
        <fullName evidence="2">TLDc domain-containing protein</fullName>
    </recommendedName>
</protein>
<dbReference type="OMA" id="FLFTWPD"/>
<organism evidence="3 4">
    <name type="scientific">Vitrella brassicaformis (strain CCMP3155)</name>
    <dbReference type="NCBI Taxonomy" id="1169540"/>
    <lineage>
        <taxon>Eukaryota</taxon>
        <taxon>Sar</taxon>
        <taxon>Alveolata</taxon>
        <taxon>Colpodellida</taxon>
        <taxon>Vitrellaceae</taxon>
        <taxon>Vitrella</taxon>
    </lineage>
</organism>